<organism evidence="10 11">
    <name type="scientific">Iamia majanohamensis</name>
    <dbReference type="NCBI Taxonomy" id="467976"/>
    <lineage>
        <taxon>Bacteria</taxon>
        <taxon>Bacillati</taxon>
        <taxon>Actinomycetota</taxon>
        <taxon>Acidimicrobiia</taxon>
        <taxon>Acidimicrobiales</taxon>
        <taxon>Iamiaceae</taxon>
        <taxon>Iamia</taxon>
    </lineage>
</organism>
<keyword evidence="3 6" id="KW-0274">FAD</keyword>
<sequence>MSPGRTRSWWGWGFEEAAVDDREREALARTMAGFGFAPDDDHAPPPVASLELRPSRVAPPASLAAICASDPPARAAHTHGKAFRDVVRNLEGRLDHPPDLVARPRTEADVVAVLDWCADAEVAVIPYGGGSSVVGGVEARIGDGYRGVVSLDLTALDRVLEVDATSRAARVQAGVLGPALEDQLRPDGWTLRHFPQSFEFSSLGGWIATRAGGHFATGPTHIDDLVEAVRAVTPVGPWESRRLPGSGAGPSPDRLLLGSEGALGVVTEAWLRLQVRPRWRGGASVRFPTWTQGVAAVRALAQSGLQPANCRLLDGTEAALTSGVSGVGALLVLGFESADHPVGPWLDRGLELCRDHGGEAPDGPRLSDSGAPGDAEEGAASREGAAGEWRSTFLRAPYTRDALARLGLVVETFETACPWDRVDALHGEVTAAAHAAVAEVCGPGVVTCRFTHAYPDGPAPYFSVYAQGRWGDQVAQWDAVKVAVSEALAAAGGTITHHHAVGRDHRPWYDRQRPEPFAVALRAAKAALDPTGILNPGVLV</sequence>
<name>A0AAF0BSQ3_9ACTN</name>
<feature type="active site" description="Proton donor/acceptor" evidence="4">
    <location>
        <position position="461"/>
    </location>
</feature>
<evidence type="ECO:0000256" key="7">
    <source>
        <dbReference type="PIRSR" id="PIRSR625650-4"/>
    </source>
</evidence>
<dbReference type="InterPro" id="IPR016164">
    <property type="entry name" value="FAD-linked_Oxase-like_C"/>
</dbReference>
<dbReference type="SUPFAM" id="SSF55103">
    <property type="entry name" value="FAD-linked oxidases, C-terminal domain"/>
    <property type="match status" value="1"/>
</dbReference>
<feature type="region of interest" description="Disordered" evidence="8">
    <location>
        <begin position="353"/>
        <end position="384"/>
    </location>
</feature>
<dbReference type="GO" id="GO:0008610">
    <property type="term" value="P:lipid biosynthetic process"/>
    <property type="evidence" value="ECO:0007669"/>
    <property type="project" value="InterPro"/>
</dbReference>
<accession>A0AAF0BSQ3</accession>
<dbReference type="InterPro" id="IPR004113">
    <property type="entry name" value="FAD-bd_oxidored_4_C"/>
</dbReference>
<dbReference type="Proteomes" id="UP001216390">
    <property type="component" value="Chromosome"/>
</dbReference>
<keyword evidence="11" id="KW-1185">Reference proteome</keyword>
<evidence type="ECO:0000256" key="6">
    <source>
        <dbReference type="PIRSR" id="PIRSR625650-3"/>
    </source>
</evidence>
<dbReference type="GO" id="GO:0071949">
    <property type="term" value="F:FAD binding"/>
    <property type="evidence" value="ECO:0007669"/>
    <property type="project" value="InterPro"/>
</dbReference>
<dbReference type="Pfam" id="PF02913">
    <property type="entry name" value="FAD-oxidase_C"/>
    <property type="match status" value="1"/>
</dbReference>
<evidence type="ECO:0000256" key="4">
    <source>
        <dbReference type="PIRSR" id="PIRSR625650-1"/>
    </source>
</evidence>
<feature type="binding site" evidence="6">
    <location>
        <begin position="126"/>
        <end position="132"/>
    </location>
    <ligand>
        <name>FAD</name>
        <dbReference type="ChEBI" id="CHEBI:57692"/>
    </ligand>
</feature>
<evidence type="ECO:0000313" key="10">
    <source>
        <dbReference type="EMBL" id="WCO68691.1"/>
    </source>
</evidence>
<dbReference type="PANTHER" id="PTHR46568">
    <property type="entry name" value="ALKYLDIHYDROXYACETONEPHOSPHATE SYNTHASE, PEROXISOMAL"/>
    <property type="match status" value="1"/>
</dbReference>
<dbReference type="PROSITE" id="PS51387">
    <property type="entry name" value="FAD_PCMH"/>
    <property type="match status" value="1"/>
</dbReference>
<evidence type="ECO:0000256" key="1">
    <source>
        <dbReference type="ARBA" id="ARBA00008000"/>
    </source>
</evidence>
<reference evidence="10" key="1">
    <citation type="submission" date="2023-01" db="EMBL/GenBank/DDBJ databases">
        <title>The diversity of Class Acidimicrobiia in South China Sea sediment environments and the proposal of Iamia marina sp. nov., a novel species of the genus Iamia.</title>
        <authorList>
            <person name="He Y."/>
            <person name="Tian X."/>
        </authorList>
    </citation>
    <scope>NUCLEOTIDE SEQUENCE</scope>
    <source>
        <strain evidence="10">DSM 19957</strain>
    </source>
</reference>
<dbReference type="RefSeq" id="WP_272738207.1">
    <property type="nucleotide sequence ID" value="NZ_CP116942.1"/>
</dbReference>
<evidence type="ECO:0000259" key="9">
    <source>
        <dbReference type="PROSITE" id="PS51387"/>
    </source>
</evidence>
<dbReference type="InterPro" id="IPR016166">
    <property type="entry name" value="FAD-bd_PCMH"/>
</dbReference>
<dbReference type="PANTHER" id="PTHR46568:SF1">
    <property type="entry name" value="ALKYLDIHYDROXYACETONEPHOSPHATE SYNTHASE, PEROXISOMAL"/>
    <property type="match status" value="1"/>
</dbReference>
<feature type="binding site" evidence="6">
    <location>
        <begin position="260"/>
        <end position="266"/>
    </location>
    <ligand>
        <name>FAD</name>
        <dbReference type="ChEBI" id="CHEBI:57692"/>
    </ligand>
</feature>
<dbReference type="EMBL" id="CP116942">
    <property type="protein sequence ID" value="WCO68691.1"/>
    <property type="molecule type" value="Genomic_DNA"/>
</dbReference>
<feature type="site" description="Important for enzyme activity" evidence="7">
    <location>
        <position position="311"/>
    </location>
</feature>
<dbReference type="InterPro" id="IPR025650">
    <property type="entry name" value="Alkyl-DHAP_Synthase"/>
</dbReference>
<dbReference type="KEGG" id="ima:PO878_08115"/>
<gene>
    <name evidence="10" type="ORF">PO878_08115</name>
</gene>
<dbReference type="Pfam" id="PF01565">
    <property type="entry name" value="FAD_binding_4"/>
    <property type="match status" value="1"/>
</dbReference>
<feature type="binding site" evidence="5">
    <location>
        <position position="400"/>
    </location>
    <ligand>
        <name>substrate</name>
    </ligand>
</feature>
<evidence type="ECO:0000313" key="11">
    <source>
        <dbReference type="Proteomes" id="UP001216390"/>
    </source>
</evidence>
<evidence type="ECO:0000256" key="8">
    <source>
        <dbReference type="SAM" id="MobiDB-lite"/>
    </source>
</evidence>
<comment type="similarity">
    <text evidence="1">Belongs to the FAD-binding oxidoreductase/transferase type 4 family.</text>
</comment>
<proteinExistence type="inferred from homology"/>
<dbReference type="AlphaFoldDB" id="A0AAF0BSQ3"/>
<dbReference type="Gene3D" id="3.30.465.10">
    <property type="match status" value="1"/>
</dbReference>
<dbReference type="SUPFAM" id="SSF56176">
    <property type="entry name" value="FAD-binding/transporter-associated domain-like"/>
    <property type="match status" value="1"/>
</dbReference>
<protein>
    <submittedName>
        <fullName evidence="10">FAD-binding oxidoreductase</fullName>
    </submittedName>
</protein>
<dbReference type="InterPro" id="IPR016169">
    <property type="entry name" value="FAD-bd_PCMH_sub2"/>
</dbReference>
<comment type="cofactor">
    <cofactor evidence="6">
        <name>FAD</name>
        <dbReference type="ChEBI" id="CHEBI:57692"/>
    </cofactor>
</comment>
<feature type="domain" description="FAD-binding PCMH-type" evidence="9">
    <location>
        <begin position="94"/>
        <end position="276"/>
    </location>
</feature>
<evidence type="ECO:0000256" key="5">
    <source>
        <dbReference type="PIRSR" id="PIRSR625650-2"/>
    </source>
</evidence>
<dbReference type="Gene3D" id="3.30.300.330">
    <property type="match status" value="1"/>
</dbReference>
<dbReference type="GO" id="GO:0008609">
    <property type="term" value="F:alkylglycerone-phosphate synthase activity"/>
    <property type="evidence" value="ECO:0007669"/>
    <property type="project" value="InterPro"/>
</dbReference>
<evidence type="ECO:0000256" key="2">
    <source>
        <dbReference type="ARBA" id="ARBA00022630"/>
    </source>
</evidence>
<evidence type="ECO:0000256" key="3">
    <source>
        <dbReference type="ARBA" id="ARBA00022827"/>
    </source>
</evidence>
<dbReference type="InterPro" id="IPR006094">
    <property type="entry name" value="Oxid_FAD_bind_N"/>
</dbReference>
<dbReference type="Gene3D" id="3.30.70.3450">
    <property type="match status" value="1"/>
</dbReference>
<keyword evidence="2" id="KW-0285">Flavoprotein</keyword>
<dbReference type="InterPro" id="IPR036318">
    <property type="entry name" value="FAD-bd_PCMH-like_sf"/>
</dbReference>